<dbReference type="InterPro" id="IPR034660">
    <property type="entry name" value="DinB/YfiT-like"/>
</dbReference>
<sequence>MLTDTLITLFQRDLNKIIEEINMYKEESNLWKVEGAITNSAGRLCIHLIGNLNHFIGAVLGNSGYIRQRDLEFSIKDVPKLELIAQIKNTIVVIENTLKSLTASDLQSAYKLQVFNEVMTTEYFLVHLNTHLSYHLGQINYHRRLIDK</sequence>
<dbReference type="RefSeq" id="WP_092443301.1">
    <property type="nucleotide sequence ID" value="NZ_LT629774.1"/>
</dbReference>
<keyword evidence="2" id="KW-1185">Reference proteome</keyword>
<dbReference type="AlphaFoldDB" id="A0A1H1M187"/>
<dbReference type="Gene3D" id="1.20.120.450">
    <property type="entry name" value="dinb family like domain"/>
    <property type="match status" value="1"/>
</dbReference>
<dbReference type="InterPro" id="IPR011466">
    <property type="entry name" value="DUF1572"/>
</dbReference>
<proteinExistence type="predicted"/>
<reference evidence="1 2" key="1">
    <citation type="submission" date="2016-10" db="EMBL/GenBank/DDBJ databases">
        <authorList>
            <person name="Varghese N."/>
            <person name="Submissions S."/>
        </authorList>
    </citation>
    <scope>NUCLEOTIDE SEQUENCE [LARGE SCALE GENOMIC DNA]</scope>
    <source>
        <strain evidence="1 2">RHA_55</strain>
    </source>
</reference>
<dbReference type="Pfam" id="PF07609">
    <property type="entry name" value="DUF1572"/>
    <property type="match status" value="1"/>
</dbReference>
<organism evidence="1 2">
    <name type="scientific">Winogradskyella sediminis</name>
    <dbReference type="NCBI Taxonomy" id="1382466"/>
    <lineage>
        <taxon>Bacteria</taxon>
        <taxon>Pseudomonadati</taxon>
        <taxon>Bacteroidota</taxon>
        <taxon>Flavobacteriia</taxon>
        <taxon>Flavobacteriales</taxon>
        <taxon>Flavobacteriaceae</taxon>
        <taxon>Winogradskyella</taxon>
    </lineage>
</organism>
<gene>
    <name evidence="1" type="ORF">SAMN04489797_0158</name>
</gene>
<evidence type="ECO:0008006" key="3">
    <source>
        <dbReference type="Google" id="ProtNLM"/>
    </source>
</evidence>
<protein>
    <recommendedName>
        <fullName evidence="3">DinB superfamily protein</fullName>
    </recommendedName>
</protein>
<evidence type="ECO:0000313" key="2">
    <source>
        <dbReference type="Proteomes" id="UP000198963"/>
    </source>
</evidence>
<name>A0A1H1M187_9FLAO</name>
<dbReference type="Proteomes" id="UP000198963">
    <property type="component" value="Chromosome I"/>
</dbReference>
<accession>A0A1H1M187</accession>
<dbReference type="EMBL" id="LT629774">
    <property type="protein sequence ID" value="SDR80065.1"/>
    <property type="molecule type" value="Genomic_DNA"/>
</dbReference>
<evidence type="ECO:0000313" key="1">
    <source>
        <dbReference type="EMBL" id="SDR80065.1"/>
    </source>
</evidence>
<dbReference type="SUPFAM" id="SSF109854">
    <property type="entry name" value="DinB/YfiT-like putative metalloenzymes"/>
    <property type="match status" value="1"/>
</dbReference>